<evidence type="ECO:0000313" key="3">
    <source>
        <dbReference type="EMBL" id="JAT35099.1"/>
    </source>
</evidence>
<organism evidence="3">
    <name type="scientific">Graphocephala atropunctata</name>
    <dbReference type="NCBI Taxonomy" id="36148"/>
    <lineage>
        <taxon>Eukaryota</taxon>
        <taxon>Metazoa</taxon>
        <taxon>Ecdysozoa</taxon>
        <taxon>Arthropoda</taxon>
        <taxon>Hexapoda</taxon>
        <taxon>Insecta</taxon>
        <taxon>Pterygota</taxon>
        <taxon>Neoptera</taxon>
        <taxon>Paraneoptera</taxon>
        <taxon>Hemiptera</taxon>
        <taxon>Auchenorrhyncha</taxon>
        <taxon>Membracoidea</taxon>
        <taxon>Cicadellidae</taxon>
        <taxon>Cicadellinae</taxon>
        <taxon>Cicadellini</taxon>
        <taxon>Graphocephala</taxon>
    </lineage>
</organism>
<feature type="non-terminal residue" evidence="3">
    <location>
        <position position="232"/>
    </location>
</feature>
<gene>
    <name evidence="3" type="ORF">g.1326</name>
</gene>
<dbReference type="AlphaFoldDB" id="A0A1B6MGS8"/>
<reference evidence="3" key="1">
    <citation type="submission" date="2015-11" db="EMBL/GenBank/DDBJ databases">
        <title>De novo transcriptome assembly of four potential Pierce s Disease insect vectors from Arizona vineyards.</title>
        <authorList>
            <person name="Tassone E.E."/>
        </authorList>
    </citation>
    <scope>NUCLEOTIDE SEQUENCE</scope>
</reference>
<proteinExistence type="predicted"/>
<feature type="region of interest" description="Disordered" evidence="1">
    <location>
        <begin position="1"/>
        <end position="46"/>
    </location>
</feature>
<dbReference type="PANTHER" id="PTHR46599">
    <property type="entry name" value="PIGGYBAC TRANSPOSABLE ELEMENT-DERIVED PROTEIN 4"/>
    <property type="match status" value="1"/>
</dbReference>
<evidence type="ECO:0000256" key="1">
    <source>
        <dbReference type="SAM" id="MobiDB-lite"/>
    </source>
</evidence>
<dbReference type="EMBL" id="GEBQ01004878">
    <property type="protein sequence ID" value="JAT35099.1"/>
    <property type="molecule type" value="Transcribed_RNA"/>
</dbReference>
<accession>A0A1B6MGS8</accession>
<protein>
    <recommendedName>
        <fullName evidence="2">PiggyBac transposable element-derived protein domain-containing protein</fullName>
    </recommendedName>
</protein>
<feature type="compositionally biased region" description="Acidic residues" evidence="1">
    <location>
        <begin position="27"/>
        <end position="41"/>
    </location>
</feature>
<feature type="compositionally biased region" description="Acidic residues" evidence="1">
    <location>
        <begin position="1"/>
        <end position="18"/>
    </location>
</feature>
<dbReference type="InterPro" id="IPR029526">
    <property type="entry name" value="PGBD"/>
</dbReference>
<evidence type="ECO:0000259" key="2">
    <source>
        <dbReference type="Pfam" id="PF13843"/>
    </source>
</evidence>
<dbReference type="Pfam" id="PF13843">
    <property type="entry name" value="DDE_Tnp_1_7"/>
    <property type="match status" value="1"/>
</dbReference>
<sequence length="232" mass="26717">ESVLGVEDEDELEEDLIEENVGRSDSEEIPGPEVEEEDEEPMPVQPTTVRATHADEASLTMREFYIGRENPKNKELSRWYLEPLVPRNSRTPNFNIIPAFHRPGPQGNAKDAKSPLASLSCVIDDEMIRHIVSCTNIYIDKIRNKFSRERDAKCTDELEIKSLLGILYMCGVLKSSRRNVFELWDNSGGTGCEVVYLTMSEHRFRFLIRCLRFDDIRDRDQRKALDKLAAIR</sequence>
<dbReference type="PANTHER" id="PTHR46599:SF3">
    <property type="entry name" value="PIGGYBAC TRANSPOSABLE ELEMENT-DERIVED PROTEIN 4"/>
    <property type="match status" value="1"/>
</dbReference>
<feature type="domain" description="PiggyBac transposable element-derived protein" evidence="2">
    <location>
        <begin position="120"/>
        <end position="232"/>
    </location>
</feature>
<feature type="non-terminal residue" evidence="3">
    <location>
        <position position="1"/>
    </location>
</feature>
<name>A0A1B6MGS8_9HEMI</name>